<dbReference type="EMBL" id="GECZ01018453">
    <property type="protein sequence ID" value="JAS51316.1"/>
    <property type="molecule type" value="Transcribed_RNA"/>
</dbReference>
<sequence length="99" mass="12142">RKTKRWSMCFFYNMLNISSINSFVIYCHNYYRRNRNEKLVLNRQNFMLTLHKQLCEEWQQVRFQKDNMPKPLKTCLASVLNTEIVRSEDVQQEKGARKY</sequence>
<dbReference type="AlphaFoldDB" id="A0A1B6FM87"/>
<feature type="non-terminal residue" evidence="1">
    <location>
        <position position="99"/>
    </location>
</feature>
<evidence type="ECO:0008006" key="2">
    <source>
        <dbReference type="Google" id="ProtNLM"/>
    </source>
</evidence>
<organism evidence="1">
    <name type="scientific">Cuerna arida</name>
    <dbReference type="NCBI Taxonomy" id="1464854"/>
    <lineage>
        <taxon>Eukaryota</taxon>
        <taxon>Metazoa</taxon>
        <taxon>Ecdysozoa</taxon>
        <taxon>Arthropoda</taxon>
        <taxon>Hexapoda</taxon>
        <taxon>Insecta</taxon>
        <taxon>Pterygota</taxon>
        <taxon>Neoptera</taxon>
        <taxon>Paraneoptera</taxon>
        <taxon>Hemiptera</taxon>
        <taxon>Auchenorrhyncha</taxon>
        <taxon>Membracoidea</taxon>
        <taxon>Cicadellidae</taxon>
        <taxon>Cicadellinae</taxon>
        <taxon>Proconiini</taxon>
        <taxon>Cuerna</taxon>
    </lineage>
</organism>
<name>A0A1B6FM87_9HEMI</name>
<reference evidence="1" key="1">
    <citation type="submission" date="2015-11" db="EMBL/GenBank/DDBJ databases">
        <title>De novo transcriptome assembly of four potential Pierce s Disease insect vectors from Arizona vineyards.</title>
        <authorList>
            <person name="Tassone E.E."/>
        </authorList>
    </citation>
    <scope>NUCLEOTIDE SEQUENCE</scope>
</reference>
<accession>A0A1B6FM87</accession>
<gene>
    <name evidence="1" type="ORF">g.812</name>
</gene>
<evidence type="ECO:0000313" key="1">
    <source>
        <dbReference type="EMBL" id="JAS51316.1"/>
    </source>
</evidence>
<protein>
    <recommendedName>
        <fullName evidence="2">PiggyBac transposable element-derived protein domain-containing protein</fullName>
    </recommendedName>
</protein>
<feature type="non-terminal residue" evidence="1">
    <location>
        <position position="1"/>
    </location>
</feature>
<proteinExistence type="predicted"/>